<dbReference type="PANTHER" id="PTHR47504">
    <property type="entry name" value="RIGHT ORIGIN-BINDING PROTEIN"/>
    <property type="match status" value="1"/>
</dbReference>
<dbReference type="Pfam" id="PF14526">
    <property type="entry name" value="Cass2"/>
    <property type="match status" value="1"/>
</dbReference>
<dbReference type="Gene3D" id="3.20.80.10">
    <property type="entry name" value="Regulatory factor, effector binding domain"/>
    <property type="match status" value="2"/>
</dbReference>
<accession>A0A559KGI5</accession>
<dbReference type="InterPro" id="IPR018060">
    <property type="entry name" value="HTH_AraC"/>
</dbReference>
<organism evidence="5 6">
    <name type="scientific">Paenibacillus cremeus</name>
    <dbReference type="NCBI Taxonomy" id="2163881"/>
    <lineage>
        <taxon>Bacteria</taxon>
        <taxon>Bacillati</taxon>
        <taxon>Bacillota</taxon>
        <taxon>Bacilli</taxon>
        <taxon>Bacillales</taxon>
        <taxon>Paenibacillaceae</taxon>
        <taxon>Paenibacillus</taxon>
    </lineage>
</organism>
<dbReference type="SUPFAM" id="SSF55136">
    <property type="entry name" value="Probable bacterial effector-binding domain"/>
    <property type="match status" value="1"/>
</dbReference>
<evidence type="ECO:0000313" key="6">
    <source>
        <dbReference type="Proteomes" id="UP000317036"/>
    </source>
</evidence>
<comment type="caution">
    <text evidence="5">The sequence shown here is derived from an EMBL/GenBank/DDBJ whole genome shotgun (WGS) entry which is preliminary data.</text>
</comment>
<keyword evidence="1" id="KW-0805">Transcription regulation</keyword>
<dbReference type="Proteomes" id="UP000317036">
    <property type="component" value="Unassembled WGS sequence"/>
</dbReference>
<dbReference type="InterPro" id="IPR009057">
    <property type="entry name" value="Homeodomain-like_sf"/>
</dbReference>
<dbReference type="Pfam" id="PF12833">
    <property type="entry name" value="HTH_18"/>
    <property type="match status" value="1"/>
</dbReference>
<sequence>METAEIVQRAIDFIEKHLDEPLDLEQIAEAAAMSLPNLYRLFYAMTGHPIKEYIRKRRLSEAARFLRQTDLSAMDIGFRCGFDTYQAFLKSFKRSTGLTPGIYRQAELIFSFERLQLNERVSYLEEKEISERYPDVKVIRLAPQPGIGYLHAAVQEEGGEDLALQRIRELLADSGIDARELRLFGWNVDLRGSLRPYGYQVVAVTESCRQIQAALQTIELSGGLYAMTRTPAGSGPEIVAAWNRLLSEWLPRSTFELGDHGFLEEYQQYGGQISRLKLYLPVKRRPALEPIAVVEQPSVSVVTFRAEGIDCVSKADEASTEWLTSNGFAGDRRLQVYMSCSYGNSSDELSMYEVHIALPEGYVPLQVDAHRMNLLEGGLYACMETGAYGSMAGVLERMYRWLGTTADYELDEERTWYAHYHCVVNDFDRSVSVQCYVPIVAR</sequence>
<dbReference type="PANTHER" id="PTHR47504:SF5">
    <property type="entry name" value="RIGHT ORIGIN-BINDING PROTEIN"/>
    <property type="match status" value="1"/>
</dbReference>
<dbReference type="OrthoDB" id="9801123at2"/>
<dbReference type="GO" id="GO:0003700">
    <property type="term" value="F:DNA-binding transcription factor activity"/>
    <property type="evidence" value="ECO:0007669"/>
    <property type="project" value="InterPro"/>
</dbReference>
<dbReference type="InterPro" id="IPR050959">
    <property type="entry name" value="MarA-like"/>
</dbReference>
<evidence type="ECO:0000256" key="1">
    <source>
        <dbReference type="ARBA" id="ARBA00023015"/>
    </source>
</evidence>
<dbReference type="RefSeq" id="WP_144843084.1">
    <property type="nucleotide sequence ID" value="NZ_VNJI01000003.1"/>
</dbReference>
<gene>
    <name evidence="5" type="ORF">FPZ49_03115</name>
</gene>
<protein>
    <submittedName>
        <fullName evidence="5">AraC family transcriptional regulator</fullName>
    </submittedName>
</protein>
<keyword evidence="3" id="KW-0804">Transcription</keyword>
<dbReference type="PROSITE" id="PS01124">
    <property type="entry name" value="HTH_ARAC_FAMILY_2"/>
    <property type="match status" value="1"/>
</dbReference>
<keyword evidence="2" id="KW-0238">DNA-binding</keyword>
<dbReference type="InterPro" id="IPR029441">
    <property type="entry name" value="Cass2"/>
</dbReference>
<dbReference type="AlphaFoldDB" id="A0A559KGI5"/>
<evidence type="ECO:0000313" key="5">
    <source>
        <dbReference type="EMBL" id="TVY11239.1"/>
    </source>
</evidence>
<evidence type="ECO:0000259" key="4">
    <source>
        <dbReference type="PROSITE" id="PS01124"/>
    </source>
</evidence>
<reference evidence="5 6" key="1">
    <citation type="submission" date="2019-07" db="EMBL/GenBank/DDBJ databases">
        <authorList>
            <person name="Kim J."/>
        </authorList>
    </citation>
    <scope>NUCLEOTIDE SEQUENCE [LARGE SCALE GENOMIC DNA]</scope>
    <source>
        <strain evidence="5 6">JC52</strain>
    </source>
</reference>
<dbReference type="SUPFAM" id="SSF46689">
    <property type="entry name" value="Homeodomain-like"/>
    <property type="match status" value="2"/>
</dbReference>
<keyword evidence="6" id="KW-1185">Reference proteome</keyword>
<dbReference type="InterPro" id="IPR010499">
    <property type="entry name" value="AraC_E-bd"/>
</dbReference>
<dbReference type="EMBL" id="VNJI01000003">
    <property type="protein sequence ID" value="TVY11239.1"/>
    <property type="molecule type" value="Genomic_DNA"/>
</dbReference>
<dbReference type="InterPro" id="IPR011256">
    <property type="entry name" value="Reg_factor_effector_dom_sf"/>
</dbReference>
<dbReference type="GO" id="GO:0043565">
    <property type="term" value="F:sequence-specific DNA binding"/>
    <property type="evidence" value="ECO:0007669"/>
    <property type="project" value="InterPro"/>
</dbReference>
<dbReference type="Gene3D" id="1.10.10.60">
    <property type="entry name" value="Homeodomain-like"/>
    <property type="match status" value="2"/>
</dbReference>
<proteinExistence type="predicted"/>
<dbReference type="SMART" id="SM00871">
    <property type="entry name" value="AraC_E_bind"/>
    <property type="match status" value="2"/>
</dbReference>
<dbReference type="SMART" id="SM00342">
    <property type="entry name" value="HTH_ARAC"/>
    <property type="match status" value="1"/>
</dbReference>
<name>A0A559KGI5_9BACL</name>
<evidence type="ECO:0000256" key="2">
    <source>
        <dbReference type="ARBA" id="ARBA00023125"/>
    </source>
</evidence>
<feature type="domain" description="HTH araC/xylS-type" evidence="4">
    <location>
        <begin position="8"/>
        <end position="106"/>
    </location>
</feature>
<evidence type="ECO:0000256" key="3">
    <source>
        <dbReference type="ARBA" id="ARBA00023163"/>
    </source>
</evidence>